<organism evidence="1 2">
    <name type="scientific">Tunturiibacter empetritectus</name>
    <dbReference type="NCBI Taxonomy" id="3069691"/>
    <lineage>
        <taxon>Bacteria</taxon>
        <taxon>Pseudomonadati</taxon>
        <taxon>Acidobacteriota</taxon>
        <taxon>Terriglobia</taxon>
        <taxon>Terriglobales</taxon>
        <taxon>Acidobacteriaceae</taxon>
        <taxon>Tunturiibacter</taxon>
    </lineage>
</organism>
<proteinExistence type="predicted"/>
<accession>A0A7W8MPQ8</accession>
<sequence>MALLEDAVRFGGMVLAHAAWIASQLEDGALVCPFAVIQTGNQREVVPFESDSQAESIERGKASFQDFSRKVDLWSFAREGLRSYPGSDETKVDVLTVTAWKRGLDEPIVLQQAFIPRATGKFKLLGSLDVSIHGMIPPEPMHSVLRTIALEGARQHPQGDSWTL</sequence>
<dbReference type="EMBL" id="JACHDY010000001">
    <property type="protein sequence ID" value="MBB5315447.1"/>
    <property type="molecule type" value="Genomic_DNA"/>
</dbReference>
<reference evidence="1" key="1">
    <citation type="submission" date="2020-08" db="EMBL/GenBank/DDBJ databases">
        <title>Genomic Encyclopedia of Type Strains, Phase IV (KMG-V): Genome sequencing to study the core and pangenomes of soil and plant-associated prokaryotes.</title>
        <authorList>
            <person name="Whitman W."/>
        </authorList>
    </citation>
    <scope>NUCLEOTIDE SEQUENCE [LARGE SCALE GENOMIC DNA]</scope>
    <source>
        <strain evidence="1">M8UP27</strain>
    </source>
</reference>
<gene>
    <name evidence="1" type="ORF">HDF09_000097</name>
</gene>
<dbReference type="AlphaFoldDB" id="A0A7W8MPQ8"/>
<evidence type="ECO:0000313" key="2">
    <source>
        <dbReference type="Proteomes" id="UP000568106"/>
    </source>
</evidence>
<dbReference type="Proteomes" id="UP000568106">
    <property type="component" value="Unassembled WGS sequence"/>
</dbReference>
<protein>
    <submittedName>
        <fullName evidence="1">Uncharacterized protein</fullName>
    </submittedName>
</protein>
<comment type="caution">
    <text evidence="1">The sequence shown here is derived from an EMBL/GenBank/DDBJ whole genome shotgun (WGS) entry which is preliminary data.</text>
</comment>
<keyword evidence="2" id="KW-1185">Reference proteome</keyword>
<evidence type="ECO:0000313" key="1">
    <source>
        <dbReference type="EMBL" id="MBB5315447.1"/>
    </source>
</evidence>
<name>A0A7W8MPQ8_9BACT</name>